<dbReference type="Proteomes" id="UP000186905">
    <property type="component" value="Unassembled WGS sequence"/>
</dbReference>
<dbReference type="RefSeq" id="WP_075766631.1">
    <property type="nucleotide sequence ID" value="NZ_MJIL01000088.1"/>
</dbReference>
<evidence type="ECO:0000313" key="1">
    <source>
        <dbReference type="EMBL" id="OLQ73165.1"/>
    </source>
</evidence>
<gene>
    <name evidence="1" type="ORF">BIT28_25415</name>
</gene>
<evidence type="ECO:0000313" key="2">
    <source>
        <dbReference type="Proteomes" id="UP000186905"/>
    </source>
</evidence>
<comment type="caution">
    <text evidence="1">The sequence shown here is derived from an EMBL/GenBank/DDBJ whole genome shotgun (WGS) entry which is preliminary data.</text>
</comment>
<dbReference type="EMBL" id="MJIL01000088">
    <property type="protein sequence ID" value="OLQ73165.1"/>
    <property type="molecule type" value="Genomic_DNA"/>
</dbReference>
<proteinExistence type="predicted"/>
<reference evidence="1 2" key="1">
    <citation type="submission" date="2016-09" db="EMBL/GenBank/DDBJ databases">
        <title>Photobacterium proteolyticum sp. nov. a protease producing bacterium isolated from ocean sediments of Laizhou Bay.</title>
        <authorList>
            <person name="Li Y."/>
        </authorList>
    </citation>
    <scope>NUCLEOTIDE SEQUENCE [LARGE SCALE GENOMIC DNA]</scope>
    <source>
        <strain evidence="1 2">13-12</strain>
    </source>
</reference>
<keyword evidence="2" id="KW-1185">Reference proteome</keyword>
<sequence>MKRVLIIGNSGSGKSWLSSRLSSLLQIKEVNLDSVVWEPGGYNQKRSQESIDFELDKISTQSSWVVEGVFGALAEQLVPIADTLIFLDIEWVVCEQSLLLRGSESSKQLDSELAEKNFQELLKWASEYGLRTSKSSHQYHSHLFAEFTGNKIYLSTRDEVNDFVCSLKKNVECLEKPAH</sequence>
<dbReference type="Gene3D" id="3.40.50.300">
    <property type="entry name" value="P-loop containing nucleotide triphosphate hydrolases"/>
    <property type="match status" value="1"/>
</dbReference>
<name>A0A1Q9GFK3_9GAMM</name>
<dbReference type="AlphaFoldDB" id="A0A1Q9GFK3"/>
<protein>
    <submittedName>
        <fullName evidence="1">AAA family ATPase</fullName>
    </submittedName>
</protein>
<accession>A0A1Q9GFK3</accession>
<dbReference type="OrthoDB" id="5296079at2"/>
<dbReference type="InterPro" id="IPR052922">
    <property type="entry name" value="Cytidylate_Kinase-2"/>
</dbReference>
<dbReference type="PANTHER" id="PTHR37816">
    <property type="entry name" value="YALI0E33011P"/>
    <property type="match status" value="1"/>
</dbReference>
<dbReference type="SUPFAM" id="SSF52540">
    <property type="entry name" value="P-loop containing nucleoside triphosphate hydrolases"/>
    <property type="match status" value="1"/>
</dbReference>
<organism evidence="1 2">
    <name type="scientific">Photobacterium proteolyticum</name>
    <dbReference type="NCBI Taxonomy" id="1903952"/>
    <lineage>
        <taxon>Bacteria</taxon>
        <taxon>Pseudomonadati</taxon>
        <taxon>Pseudomonadota</taxon>
        <taxon>Gammaproteobacteria</taxon>
        <taxon>Vibrionales</taxon>
        <taxon>Vibrionaceae</taxon>
        <taxon>Photobacterium</taxon>
    </lineage>
</organism>
<dbReference type="STRING" id="1903952.BIT28_25415"/>
<dbReference type="PANTHER" id="PTHR37816:SF2">
    <property type="entry name" value="DNA TOPOLOGY MODULATION PROTEIN FLAR-RELATED PROTEIN"/>
    <property type="match status" value="1"/>
</dbReference>
<dbReference type="InterPro" id="IPR027417">
    <property type="entry name" value="P-loop_NTPase"/>
</dbReference>